<keyword evidence="2" id="KW-0472">Membrane</keyword>
<keyword evidence="4" id="KW-1185">Reference proteome</keyword>
<organism evidence="3 4">
    <name type="scientific">Saprolegnia diclina (strain VS20)</name>
    <dbReference type="NCBI Taxonomy" id="1156394"/>
    <lineage>
        <taxon>Eukaryota</taxon>
        <taxon>Sar</taxon>
        <taxon>Stramenopiles</taxon>
        <taxon>Oomycota</taxon>
        <taxon>Saprolegniomycetes</taxon>
        <taxon>Saprolegniales</taxon>
        <taxon>Saprolegniaceae</taxon>
        <taxon>Saprolegnia</taxon>
    </lineage>
</organism>
<comment type="similarity">
    <text evidence="1">Belongs to the multi antimicrobial extrusion (MATE) (TC 2.A.66.1) family.</text>
</comment>
<dbReference type="Proteomes" id="UP000030762">
    <property type="component" value="Unassembled WGS sequence"/>
</dbReference>
<dbReference type="eggNOG" id="KOG1347">
    <property type="taxonomic scope" value="Eukaryota"/>
</dbReference>
<feature type="transmembrane region" description="Helical" evidence="2">
    <location>
        <begin position="107"/>
        <end position="130"/>
    </location>
</feature>
<feature type="transmembrane region" description="Helical" evidence="2">
    <location>
        <begin position="466"/>
        <end position="491"/>
    </location>
</feature>
<sequence length="555" mass="59936">MEKPFSRADELKALARLATPILFSNLAMFGMSMAVLMAAGHLGSAQLTAVAYAQMLFDITILVFAAGFIFFSNLAMFGMSMTMLMVAGHLGSAQLTAVAYAQMLFDITILIFASGFIVGQATLSAQAYGAKNLVLIGRYCQMNCLCVTLACVPIGALWWFAGDILRLAGISHETAAYAAQYAHYSTPWLLPRLLFQVLSVYFKSMQNVMPAAVFAVLFTILNAGLSVALAHGVPAIGLRSFGLAGAAASMTFTHYARTLSFAFYMFQHRQLHATSWSWDRSFLNVKQYFVPMAKVGGPMIIGQFVETLQLQTMSIFAAMTSEVALGANNSMMELIFFLTSPIYGMIDGGSTRMGMHLGAGHAQAAKATSLLVLAGIVTLSIGIVVPWFCARNVIGHLFSTDAHVIATMTSISTLAAVGYIIMSLFYYAMATLQAQARTLPIMGSFLIGAWVVGVPGAYIFGFPVEMGLLGIWIGMAVGYLVTTILGVYFTCTSNWEKEAKKAAARCKARGGDDTEFVVIEIAPKSTQTRLPMLVIEESVKGMDFPTPNIVRYEHS</sequence>
<evidence type="ECO:0000256" key="2">
    <source>
        <dbReference type="SAM" id="Phobius"/>
    </source>
</evidence>
<evidence type="ECO:0000313" key="3">
    <source>
        <dbReference type="EMBL" id="EQC25865.1"/>
    </source>
</evidence>
<evidence type="ECO:0000313" key="4">
    <source>
        <dbReference type="Proteomes" id="UP000030762"/>
    </source>
</evidence>
<dbReference type="RefSeq" id="XP_008620740.1">
    <property type="nucleotide sequence ID" value="XM_008622518.1"/>
</dbReference>
<feature type="transmembrane region" description="Helical" evidence="2">
    <location>
        <begin position="408"/>
        <end position="427"/>
    </location>
</feature>
<keyword evidence="2" id="KW-1133">Transmembrane helix</keyword>
<evidence type="ECO:0008006" key="5">
    <source>
        <dbReference type="Google" id="ProtNLM"/>
    </source>
</evidence>
<accession>T0PXU7</accession>
<dbReference type="AlphaFoldDB" id="T0PXU7"/>
<feature type="transmembrane region" description="Helical" evidence="2">
    <location>
        <begin position="367"/>
        <end position="388"/>
    </location>
</feature>
<feature type="transmembrane region" description="Helical" evidence="2">
    <location>
        <begin position="49"/>
        <end position="71"/>
    </location>
</feature>
<dbReference type="PANTHER" id="PTHR11206">
    <property type="entry name" value="MULTIDRUG RESISTANCE PROTEIN"/>
    <property type="match status" value="1"/>
</dbReference>
<dbReference type="GO" id="GO:0042910">
    <property type="term" value="F:xenobiotic transmembrane transporter activity"/>
    <property type="evidence" value="ECO:0007669"/>
    <property type="project" value="InterPro"/>
</dbReference>
<dbReference type="OrthoDB" id="2126698at2759"/>
<dbReference type="STRING" id="1156394.T0PXU7"/>
<feature type="transmembrane region" description="Helical" evidence="2">
    <location>
        <begin position="208"/>
        <end position="229"/>
    </location>
</feature>
<feature type="transmembrane region" description="Helical" evidence="2">
    <location>
        <begin position="142"/>
        <end position="161"/>
    </location>
</feature>
<dbReference type="Pfam" id="PF01554">
    <property type="entry name" value="MatE"/>
    <property type="match status" value="2"/>
</dbReference>
<dbReference type="EMBL" id="JH767253">
    <property type="protein sequence ID" value="EQC25865.1"/>
    <property type="molecule type" value="Genomic_DNA"/>
</dbReference>
<reference evidence="3 4" key="1">
    <citation type="submission" date="2012-04" db="EMBL/GenBank/DDBJ databases">
        <title>The Genome Sequence of Saprolegnia declina VS20.</title>
        <authorList>
            <consortium name="The Broad Institute Genome Sequencing Platform"/>
            <person name="Russ C."/>
            <person name="Nusbaum C."/>
            <person name="Tyler B."/>
            <person name="van West P."/>
            <person name="Dieguez-Uribeondo J."/>
            <person name="de Bruijn I."/>
            <person name="Tripathy S."/>
            <person name="Jiang R."/>
            <person name="Young S.K."/>
            <person name="Zeng Q."/>
            <person name="Gargeya S."/>
            <person name="Fitzgerald M."/>
            <person name="Haas B."/>
            <person name="Abouelleil A."/>
            <person name="Alvarado L."/>
            <person name="Arachchi H.M."/>
            <person name="Berlin A."/>
            <person name="Chapman S.B."/>
            <person name="Goldberg J."/>
            <person name="Griggs A."/>
            <person name="Gujja S."/>
            <person name="Hansen M."/>
            <person name="Howarth C."/>
            <person name="Imamovic A."/>
            <person name="Larimer J."/>
            <person name="McCowen C."/>
            <person name="Montmayeur A."/>
            <person name="Murphy C."/>
            <person name="Neiman D."/>
            <person name="Pearson M."/>
            <person name="Priest M."/>
            <person name="Roberts A."/>
            <person name="Saif S."/>
            <person name="Shea T."/>
            <person name="Sisk P."/>
            <person name="Sykes S."/>
            <person name="Wortman J."/>
            <person name="Nusbaum C."/>
            <person name="Birren B."/>
        </authorList>
    </citation>
    <scope>NUCLEOTIDE SEQUENCE [LARGE SCALE GENOMIC DNA]</scope>
    <source>
        <strain evidence="3 4">VS20</strain>
    </source>
</reference>
<proteinExistence type="inferred from homology"/>
<feature type="transmembrane region" description="Helical" evidence="2">
    <location>
        <begin position="241"/>
        <end position="266"/>
    </location>
</feature>
<dbReference type="GeneID" id="19957041"/>
<gene>
    <name evidence="3" type="ORF">SDRG_16314</name>
</gene>
<evidence type="ECO:0000256" key="1">
    <source>
        <dbReference type="ARBA" id="ARBA00010199"/>
    </source>
</evidence>
<dbReference type="InParanoid" id="T0PXU7"/>
<dbReference type="InterPro" id="IPR002528">
    <property type="entry name" value="MATE_fam"/>
</dbReference>
<dbReference type="VEuPathDB" id="FungiDB:SDRG_16314"/>
<keyword evidence="2" id="KW-0812">Transmembrane</keyword>
<feature type="transmembrane region" description="Helical" evidence="2">
    <location>
        <begin position="439"/>
        <end position="460"/>
    </location>
</feature>
<feature type="transmembrane region" description="Helical" evidence="2">
    <location>
        <begin position="21"/>
        <end position="43"/>
    </location>
</feature>
<protein>
    <recommendedName>
        <fullName evidence="5">MATE efflux family protein</fullName>
    </recommendedName>
</protein>
<dbReference type="GO" id="GO:0016020">
    <property type="term" value="C:membrane"/>
    <property type="evidence" value="ECO:0007669"/>
    <property type="project" value="InterPro"/>
</dbReference>
<dbReference type="GO" id="GO:0015297">
    <property type="term" value="F:antiporter activity"/>
    <property type="evidence" value="ECO:0007669"/>
    <property type="project" value="InterPro"/>
</dbReference>
<name>T0PXU7_SAPDV</name>
<dbReference type="OMA" id="RRCAWRC"/>